<dbReference type="EMBL" id="QGGY01000002">
    <property type="protein sequence ID" value="PWJ77973.1"/>
    <property type="molecule type" value="Genomic_DNA"/>
</dbReference>
<evidence type="ECO:0000256" key="1">
    <source>
        <dbReference type="ARBA" id="ARBA00022490"/>
    </source>
</evidence>
<organism evidence="4 5">
    <name type="scientific">Murimonas intestini</name>
    <dbReference type="NCBI Taxonomy" id="1337051"/>
    <lineage>
        <taxon>Bacteria</taxon>
        <taxon>Bacillati</taxon>
        <taxon>Bacillota</taxon>
        <taxon>Clostridia</taxon>
        <taxon>Lachnospirales</taxon>
        <taxon>Lachnospiraceae</taxon>
        <taxon>Murimonas</taxon>
    </lineage>
</organism>
<proteinExistence type="predicted"/>
<dbReference type="Gene3D" id="3.20.20.70">
    <property type="entry name" value="Aldolase class I"/>
    <property type="match status" value="1"/>
</dbReference>
<dbReference type="InterPro" id="IPR002915">
    <property type="entry name" value="DeoC/FbaB/LacD_aldolase"/>
</dbReference>
<dbReference type="PANTHER" id="PTHR10889">
    <property type="entry name" value="DEOXYRIBOSE-PHOSPHATE ALDOLASE"/>
    <property type="match status" value="1"/>
</dbReference>
<dbReference type="Pfam" id="PF01791">
    <property type="entry name" value="DeoC"/>
    <property type="match status" value="1"/>
</dbReference>
<keyword evidence="1" id="KW-0963">Cytoplasm</keyword>
<dbReference type="SUPFAM" id="SSF51569">
    <property type="entry name" value="Aldolase"/>
    <property type="match status" value="1"/>
</dbReference>
<accession>A0AB73T899</accession>
<dbReference type="PIRSF" id="PIRSF001357">
    <property type="entry name" value="DeoC"/>
    <property type="match status" value="1"/>
</dbReference>
<sequence>MTEKAMTEKAVTEKAVTEKLIAEKLVTEEIIETREELARHIDVSCVQAFHTRDEIDRMIEAAKKYRFACVFTLPAFSSYVAERLFREPDISAGGVVSFPGGGDTILQKGRQARELREMGCGEIDMVMNLTAFKSGEYAYVSEDIMAVIDNAAGIPVKVIIETPYLTEEEIRRAVDLCAEAGAAYVKTSTGWHQEKTQLEHIRIMSSQARGRIRLKAAGGIRTVETIRGMAQAGCSRFGLGLKPAIQVMKDMY</sequence>
<name>A0AB73T899_9FIRM</name>
<reference evidence="4 5" key="1">
    <citation type="submission" date="2018-05" db="EMBL/GenBank/DDBJ databases">
        <authorList>
            <person name="Goeker M."/>
            <person name="Huntemann M."/>
            <person name="Clum A."/>
            <person name="Pillay M."/>
            <person name="Palaniappan K."/>
            <person name="Varghese N."/>
            <person name="Mikhailova N."/>
            <person name="Stamatis D."/>
            <person name="Reddy T."/>
            <person name="Daum C."/>
            <person name="Shapiro N."/>
            <person name="Ivanova N."/>
            <person name="Kyrpides N."/>
            <person name="Woyke T."/>
        </authorList>
    </citation>
    <scope>NUCLEOTIDE SEQUENCE [LARGE SCALE GENOMIC DNA]</scope>
    <source>
        <strain evidence="4 5">DSM 26524</strain>
    </source>
</reference>
<evidence type="ECO:0000313" key="4">
    <source>
        <dbReference type="EMBL" id="PWJ77973.1"/>
    </source>
</evidence>
<dbReference type="InterPro" id="IPR013785">
    <property type="entry name" value="Aldolase_TIM"/>
</dbReference>
<gene>
    <name evidence="4" type="ORF">C7383_102106</name>
</gene>
<dbReference type="RefSeq" id="WP_257497469.1">
    <property type="nucleotide sequence ID" value="NZ_JANKBI010000012.1"/>
</dbReference>
<dbReference type="InterPro" id="IPR011343">
    <property type="entry name" value="DeoC"/>
</dbReference>
<dbReference type="CDD" id="cd00959">
    <property type="entry name" value="DeoC"/>
    <property type="match status" value="1"/>
</dbReference>
<dbReference type="GO" id="GO:0004139">
    <property type="term" value="F:deoxyribose-phosphate aldolase activity"/>
    <property type="evidence" value="ECO:0007669"/>
    <property type="project" value="UniProtKB-UniRule"/>
</dbReference>
<keyword evidence="2" id="KW-0704">Schiff base</keyword>
<dbReference type="Proteomes" id="UP000245412">
    <property type="component" value="Unassembled WGS sequence"/>
</dbReference>
<comment type="caution">
    <text evidence="4">The sequence shown here is derived from an EMBL/GenBank/DDBJ whole genome shotgun (WGS) entry which is preliminary data.</text>
</comment>
<keyword evidence="5" id="KW-1185">Reference proteome</keyword>
<dbReference type="NCBIfam" id="TIGR00126">
    <property type="entry name" value="deoC"/>
    <property type="match status" value="1"/>
</dbReference>
<dbReference type="GO" id="GO:0009264">
    <property type="term" value="P:deoxyribonucleotide catabolic process"/>
    <property type="evidence" value="ECO:0007669"/>
    <property type="project" value="UniProtKB-UniRule"/>
</dbReference>
<dbReference type="GO" id="GO:0005737">
    <property type="term" value="C:cytoplasm"/>
    <property type="evidence" value="ECO:0007669"/>
    <property type="project" value="InterPro"/>
</dbReference>
<evidence type="ECO:0000313" key="5">
    <source>
        <dbReference type="Proteomes" id="UP000245412"/>
    </source>
</evidence>
<dbReference type="EC" id="4.1.2.4" evidence="3"/>
<dbReference type="GO" id="GO:0016052">
    <property type="term" value="P:carbohydrate catabolic process"/>
    <property type="evidence" value="ECO:0007669"/>
    <property type="project" value="TreeGrafter"/>
</dbReference>
<evidence type="ECO:0000256" key="2">
    <source>
        <dbReference type="ARBA" id="ARBA00023270"/>
    </source>
</evidence>
<dbReference type="PANTHER" id="PTHR10889:SF1">
    <property type="entry name" value="DEOXYRIBOSE-PHOSPHATE ALDOLASE"/>
    <property type="match status" value="1"/>
</dbReference>
<dbReference type="SMART" id="SM01133">
    <property type="entry name" value="DeoC"/>
    <property type="match status" value="1"/>
</dbReference>
<dbReference type="AlphaFoldDB" id="A0AB73T899"/>
<protein>
    <recommendedName>
        <fullName evidence="3">Deoxyribose-phosphate aldolase</fullName>
        <ecNumber evidence="3">4.1.2.4</ecNumber>
    </recommendedName>
</protein>
<evidence type="ECO:0000256" key="3">
    <source>
        <dbReference type="NCBIfam" id="TIGR00126"/>
    </source>
</evidence>